<dbReference type="Gene3D" id="3.40.50.300">
    <property type="entry name" value="P-loop containing nucleotide triphosphate hydrolases"/>
    <property type="match status" value="1"/>
</dbReference>
<evidence type="ECO:0000313" key="5">
    <source>
        <dbReference type="EMBL" id="QEV16136.1"/>
    </source>
</evidence>
<dbReference type="InterPro" id="IPR007111">
    <property type="entry name" value="NACHT_NTPase"/>
</dbReference>
<keyword evidence="1" id="KW-0547">Nucleotide-binding</keyword>
<dbReference type="InterPro" id="IPR027417">
    <property type="entry name" value="P-loop_NTPase"/>
</dbReference>
<dbReference type="InterPro" id="IPR032675">
    <property type="entry name" value="LRR_dom_sf"/>
</dbReference>
<reference evidence="5 6" key="1">
    <citation type="submission" date="2017-09" db="EMBL/GenBank/DDBJ databases">
        <authorList>
            <person name="Lee N."/>
            <person name="Cho B.-K."/>
        </authorList>
    </citation>
    <scope>NUCLEOTIDE SEQUENCE [LARGE SCALE GENOMIC DNA]</scope>
    <source>
        <strain evidence="5 6">ATCC 12461</strain>
    </source>
</reference>
<dbReference type="InterPro" id="IPR054547">
    <property type="entry name" value="NNH1"/>
</dbReference>
<sequence length="1047" mass="115898">MRTGSARSARPARTRSRGDFGAAATEGLRASNLMPTRWFTERRSRVEPAALGMAARVASTLIKPLVAKLFVREESGADLVSKPIRVSKLVSWRGQKRTLDERDVRKISEKLISRTLAANPYEPAVHDGDRIAVVDALTKTLLSLGDLEMEDVQAVHLGHVELARKLSAAADDSTRNMSADATNLYRSLLDVCCLHILQFFTQRSAFIPATLITQTRMIEETMRRMEVLTARLPPPRSQDADFERRYLEHLGLRYGKLAIFGLDLSAPGQARWPLDTAYLSLELSAQNRDGSVSATHRLRVEGALTGKYRVVLRGPAGSGKTTLAQWLAVSAAQNDFDDELAFLRGRVPFILPLRSLAQESTLPTAHKFLAMAGSMLDGAEPKGWADRVLHSGRGIVLIDGVDEISESKRLLTKRWLTELTEIYPRTFFLVTTRPSAVPIGWAADLGFVEFDLLPLNQRDIDKFVNRWHDAALSTLGDAEERTEVEQYRAALHVTLRRKPDLYQLATNPLMCSVICALHRDRHSQLPEGRMDLYAAALRMLLVRRDKEREVIAPEGLQLTEEQQVQLLQRLAYWLIRNGRSEATQALAVRIIRERLPSMPHVVPVDGAHQVFRHLLLRSGLLREPTPDTVDFIHRTFQDYLGAKAAVETSDLDLLAKNAGDDQWEDVIRMAVGHARERERAELLRKLITIGDQRPSQRRRYHLLAAASLENATTLDPAVRAEVISRAAFLIPPATREEAENLARAGAVVLDVLSGPADMTEEQAVASVRTIGLIGGPAALQRMQAYKDSPQRSVRQEVVNAWPRFDTVEFTESILASCRCDDIEIPVTNAEQVACLRQLPEAPNLSLPQPSLIHQLSAVLDRDSVGSLALGTADHRTSELPALGGLTGLRRLHVRNPTSTLSLKPLADSGIRELVLDCVPVGLDLSALQAVPLLTTLSLSFADRIALPEVALPSITSLRLKGVAETARLPDFAALFPGLTRLHLNLHRRPRRAPLDLSRVRGIDSVTVRVRNTTKVIGLDGLDPGQVSVTVEGRRTGGLLASFRHQRP</sequence>
<dbReference type="Pfam" id="PF05729">
    <property type="entry name" value="NACHT"/>
    <property type="match status" value="1"/>
</dbReference>
<organism evidence="5 6">
    <name type="scientific">Streptomyces alboniger</name>
    <dbReference type="NCBI Taxonomy" id="132473"/>
    <lineage>
        <taxon>Bacteria</taxon>
        <taxon>Bacillati</taxon>
        <taxon>Actinomycetota</taxon>
        <taxon>Actinomycetes</taxon>
        <taxon>Kitasatosporales</taxon>
        <taxon>Streptomycetaceae</taxon>
        <taxon>Streptomyces</taxon>
        <taxon>Streptomyces aurantiacus group</taxon>
    </lineage>
</organism>
<evidence type="ECO:0000259" key="4">
    <source>
        <dbReference type="PROSITE" id="PS50837"/>
    </source>
</evidence>
<dbReference type="SUPFAM" id="SSF52058">
    <property type="entry name" value="L domain-like"/>
    <property type="match status" value="1"/>
</dbReference>
<dbReference type="AlphaFoldDB" id="A0A5J6H7R7"/>
<name>A0A5J6H7R7_STRAD</name>
<gene>
    <name evidence="5" type="ORF">CP975_00025</name>
</gene>
<accession>A0A5J6H7R7</accession>
<feature type="region of interest" description="Disordered" evidence="3">
    <location>
        <begin position="1"/>
        <end position="21"/>
    </location>
</feature>
<protein>
    <submittedName>
        <fullName evidence="5">NACHT domain-containing protein</fullName>
    </submittedName>
</protein>
<dbReference type="Pfam" id="PF22733">
    <property type="entry name" value="NNH1"/>
    <property type="match status" value="1"/>
</dbReference>
<dbReference type="Proteomes" id="UP000326553">
    <property type="component" value="Chromosome"/>
</dbReference>
<evidence type="ECO:0000256" key="3">
    <source>
        <dbReference type="SAM" id="MobiDB-lite"/>
    </source>
</evidence>
<dbReference type="SUPFAM" id="SSF52540">
    <property type="entry name" value="P-loop containing nucleoside triphosphate hydrolases"/>
    <property type="match status" value="1"/>
</dbReference>
<dbReference type="GO" id="GO:0005524">
    <property type="term" value="F:ATP binding"/>
    <property type="evidence" value="ECO:0007669"/>
    <property type="project" value="UniProtKB-KW"/>
</dbReference>
<dbReference type="Gene3D" id="3.80.10.10">
    <property type="entry name" value="Ribonuclease Inhibitor"/>
    <property type="match status" value="1"/>
</dbReference>
<keyword evidence="2" id="KW-0067">ATP-binding</keyword>
<proteinExistence type="predicted"/>
<evidence type="ECO:0000256" key="2">
    <source>
        <dbReference type="ARBA" id="ARBA00022840"/>
    </source>
</evidence>
<evidence type="ECO:0000313" key="6">
    <source>
        <dbReference type="Proteomes" id="UP000326553"/>
    </source>
</evidence>
<dbReference type="PROSITE" id="PS50837">
    <property type="entry name" value="NACHT"/>
    <property type="match status" value="1"/>
</dbReference>
<dbReference type="PANTHER" id="PTHR46844:SF1">
    <property type="entry name" value="SLR5058 PROTEIN"/>
    <property type="match status" value="1"/>
</dbReference>
<dbReference type="KEGG" id="salw:CP975_00025"/>
<evidence type="ECO:0000256" key="1">
    <source>
        <dbReference type="ARBA" id="ARBA00022741"/>
    </source>
</evidence>
<keyword evidence="6" id="KW-1185">Reference proteome</keyword>
<dbReference type="OrthoDB" id="135105at2"/>
<feature type="domain" description="NACHT" evidence="4">
    <location>
        <begin position="308"/>
        <end position="647"/>
    </location>
</feature>
<dbReference type="PANTHER" id="PTHR46844">
    <property type="entry name" value="SLR5058 PROTEIN"/>
    <property type="match status" value="1"/>
</dbReference>
<dbReference type="EMBL" id="CP023695">
    <property type="protein sequence ID" value="QEV16136.1"/>
    <property type="molecule type" value="Genomic_DNA"/>
</dbReference>